<keyword evidence="2" id="KW-1185">Reference proteome</keyword>
<reference evidence="1" key="1">
    <citation type="submission" date="2023-03" db="EMBL/GenBank/DDBJ databases">
        <title>Massive genome expansion in bonnet fungi (Mycena s.s.) driven by repeated elements and novel gene families across ecological guilds.</title>
        <authorList>
            <consortium name="Lawrence Berkeley National Laboratory"/>
            <person name="Harder C.B."/>
            <person name="Miyauchi S."/>
            <person name="Viragh M."/>
            <person name="Kuo A."/>
            <person name="Thoen E."/>
            <person name="Andreopoulos B."/>
            <person name="Lu D."/>
            <person name="Skrede I."/>
            <person name="Drula E."/>
            <person name="Henrissat B."/>
            <person name="Morin E."/>
            <person name="Kohler A."/>
            <person name="Barry K."/>
            <person name="LaButti K."/>
            <person name="Morin E."/>
            <person name="Salamov A."/>
            <person name="Lipzen A."/>
            <person name="Mereny Z."/>
            <person name="Hegedus B."/>
            <person name="Baldrian P."/>
            <person name="Stursova M."/>
            <person name="Weitz H."/>
            <person name="Taylor A."/>
            <person name="Grigoriev I.V."/>
            <person name="Nagy L.G."/>
            <person name="Martin F."/>
            <person name="Kauserud H."/>
        </authorList>
    </citation>
    <scope>NUCLEOTIDE SEQUENCE</scope>
    <source>
        <strain evidence="1">CBHHK173m</strain>
    </source>
</reference>
<proteinExistence type="predicted"/>
<dbReference type="Proteomes" id="UP001222325">
    <property type="component" value="Unassembled WGS sequence"/>
</dbReference>
<evidence type="ECO:0000313" key="1">
    <source>
        <dbReference type="EMBL" id="KAJ7085171.1"/>
    </source>
</evidence>
<evidence type="ECO:0000313" key="2">
    <source>
        <dbReference type="Proteomes" id="UP001222325"/>
    </source>
</evidence>
<feature type="non-terminal residue" evidence="1">
    <location>
        <position position="1"/>
    </location>
</feature>
<dbReference type="EMBL" id="JARJCN010000035">
    <property type="protein sequence ID" value="KAJ7085171.1"/>
    <property type="molecule type" value="Genomic_DNA"/>
</dbReference>
<accession>A0AAD6U459</accession>
<name>A0AAD6U459_9AGAR</name>
<dbReference type="AlphaFoldDB" id="A0AAD6U459"/>
<comment type="caution">
    <text evidence="1">The sequence shown here is derived from an EMBL/GenBank/DDBJ whole genome shotgun (WGS) entry which is preliminary data.</text>
</comment>
<gene>
    <name evidence="1" type="ORF">B0H15DRAFT_847342</name>
</gene>
<sequence>MAGMMGDHASTEKGTAKAIQVIKHDASIEVLGEAAIGAKSLSELVLYLGAWNAKKVAEAGGIDAWEALSALEQAERDAKLMKEVVVALGKEAYDALAPDDRRKLDLFIWAGCCMHKDLNSFKGGNTEMMLGWEQIAATPPIILANKGNAAILKELLEPGSEKYDNLTELQQKAFESSTRGAIKACALDIDFMSVHLGKRHKRFPGTHNSRFSSSALAAAELITHLPLNVENNLRLALRDLPTLAELVVVILYYQAIGHPYMRCVRGPGTENTNALDLGPLHTEVCDHIRTLINDPSLLTAADTSFVTGSLDGQPWEDPAAVKAALELLPTLPHVEEMLLAFLRGALATWVRFSAEFAPGGLIDEATASERQLAWMPSTNDANEGALGSYRVRMRDKP</sequence>
<protein>
    <submittedName>
        <fullName evidence="1">Uncharacterized protein</fullName>
    </submittedName>
</protein>
<organism evidence="1 2">
    <name type="scientific">Mycena belliarum</name>
    <dbReference type="NCBI Taxonomy" id="1033014"/>
    <lineage>
        <taxon>Eukaryota</taxon>
        <taxon>Fungi</taxon>
        <taxon>Dikarya</taxon>
        <taxon>Basidiomycota</taxon>
        <taxon>Agaricomycotina</taxon>
        <taxon>Agaricomycetes</taxon>
        <taxon>Agaricomycetidae</taxon>
        <taxon>Agaricales</taxon>
        <taxon>Marasmiineae</taxon>
        <taxon>Mycenaceae</taxon>
        <taxon>Mycena</taxon>
    </lineage>
</organism>